<comment type="caution">
    <text evidence="3">The sequence shown here is derived from an EMBL/GenBank/DDBJ whole genome shotgun (WGS) entry which is preliminary data.</text>
</comment>
<dbReference type="Proteomes" id="UP001372834">
    <property type="component" value="Unassembled WGS sequence"/>
</dbReference>
<dbReference type="GO" id="GO:0010521">
    <property type="term" value="F:telomerase inhibitor activity"/>
    <property type="evidence" value="ECO:0007669"/>
    <property type="project" value="TreeGrafter"/>
</dbReference>
<name>A0AAN8NZC2_POLSC</name>
<feature type="compositionally biased region" description="Polar residues" evidence="1">
    <location>
        <begin position="297"/>
        <end position="306"/>
    </location>
</feature>
<dbReference type="AlphaFoldDB" id="A0AAN8NZC2"/>
<reference evidence="3 4" key="1">
    <citation type="submission" date="2023-10" db="EMBL/GenBank/DDBJ databases">
        <title>Genomes of two closely related lineages of the louse Polyplax serrata with different host specificities.</title>
        <authorList>
            <person name="Martinu J."/>
            <person name="Tarabai H."/>
            <person name="Stefka J."/>
            <person name="Hypsa V."/>
        </authorList>
    </citation>
    <scope>NUCLEOTIDE SEQUENCE [LARGE SCALE GENOMIC DNA]</scope>
    <source>
        <strain evidence="3">HR10_N</strain>
    </source>
</reference>
<dbReference type="EMBL" id="JAWJWE010000038">
    <property type="protein sequence ID" value="KAK6623331.1"/>
    <property type="molecule type" value="Genomic_DNA"/>
</dbReference>
<dbReference type="InterPro" id="IPR050656">
    <property type="entry name" value="PINX1"/>
</dbReference>
<feature type="compositionally biased region" description="Basic and acidic residues" evidence="1">
    <location>
        <begin position="393"/>
        <end position="406"/>
    </location>
</feature>
<protein>
    <recommendedName>
        <fullName evidence="2">G-patch domain-containing protein</fullName>
    </recommendedName>
</protein>
<dbReference type="GO" id="GO:0005730">
    <property type="term" value="C:nucleolus"/>
    <property type="evidence" value="ECO:0007669"/>
    <property type="project" value="TreeGrafter"/>
</dbReference>
<gene>
    <name evidence="3" type="ORF">RUM43_009183</name>
</gene>
<dbReference type="SMART" id="SM00443">
    <property type="entry name" value="G_patch"/>
    <property type="match status" value="1"/>
</dbReference>
<dbReference type="Pfam" id="PF01585">
    <property type="entry name" value="G-patch"/>
    <property type="match status" value="1"/>
</dbReference>
<proteinExistence type="predicted"/>
<feature type="domain" description="G-patch" evidence="2">
    <location>
        <begin position="32"/>
        <end position="78"/>
    </location>
</feature>
<feature type="compositionally biased region" description="Polar residues" evidence="1">
    <location>
        <begin position="221"/>
        <end position="234"/>
    </location>
</feature>
<evidence type="ECO:0000259" key="2">
    <source>
        <dbReference type="PROSITE" id="PS50174"/>
    </source>
</evidence>
<feature type="compositionally biased region" description="Basic residues" evidence="1">
    <location>
        <begin position="407"/>
        <end position="417"/>
    </location>
</feature>
<dbReference type="PANTHER" id="PTHR23149">
    <property type="entry name" value="G PATCH DOMAIN CONTAINING PROTEIN"/>
    <property type="match status" value="1"/>
</dbReference>
<dbReference type="PANTHER" id="PTHR23149:SF27">
    <property type="entry name" value="PIN2_TERF1-INTERACTING TELOMERASE INHIBITOR 1"/>
    <property type="match status" value="1"/>
</dbReference>
<evidence type="ECO:0000313" key="3">
    <source>
        <dbReference type="EMBL" id="KAK6623331.1"/>
    </source>
</evidence>
<feature type="compositionally biased region" description="Basic and acidic residues" evidence="1">
    <location>
        <begin position="463"/>
        <end position="474"/>
    </location>
</feature>
<organism evidence="3 4">
    <name type="scientific">Polyplax serrata</name>
    <name type="common">Common mouse louse</name>
    <dbReference type="NCBI Taxonomy" id="468196"/>
    <lineage>
        <taxon>Eukaryota</taxon>
        <taxon>Metazoa</taxon>
        <taxon>Ecdysozoa</taxon>
        <taxon>Arthropoda</taxon>
        <taxon>Hexapoda</taxon>
        <taxon>Insecta</taxon>
        <taxon>Pterygota</taxon>
        <taxon>Neoptera</taxon>
        <taxon>Paraneoptera</taxon>
        <taxon>Psocodea</taxon>
        <taxon>Troctomorpha</taxon>
        <taxon>Phthiraptera</taxon>
        <taxon>Anoplura</taxon>
        <taxon>Polyplacidae</taxon>
        <taxon>Polyplax</taxon>
    </lineage>
</organism>
<feature type="compositionally biased region" description="Basic and acidic residues" evidence="1">
    <location>
        <begin position="520"/>
        <end position="569"/>
    </location>
</feature>
<sequence length="655" mass="73910">MSMLAERKRKTKWVLLPKSGPGKPLWSTDNEGVKFGKKLMEKMGWSAGKGLGANEQGIQEPLRVSYKNDTKGMGYKLNDDEWISQQDEFNDLLNQLSGSSEPTSGAGGIDTQKLEIKSLEEKSKKSRSRVHYKKFTRGKDLSRYSENDLACILGTNKIKPEVATNGEKPEVECEAQKEQTFGVKTIHGGSLVDYFSSKWADIKKQRQKNKIQNGDSKETIEGTNEDCSNNNNIESETELTKKLKKRKRKHSSPSDAEVDNSNECDNSFGTDGPCKKKLKTNKSYTSESDIERPLHSIENNGSVNDTSKSVVEEKSDSSHENNIRKRKHKVEREVDIISQEEEISKMHKKRKSELPPTDAVEIMESNKSNESTKKKKKKAKEIENMEVVNLSEQKSETEEICDNEKVKTKKKHKKDKSKKKDLEVENDVSVMPDGGNESAVVNGKNKQEDEVIPKKKKKRKHKDGNSSDVECKTNKKEKKKQRGEQTPVNDQDSQEEENLTQSLDEVTRDERIKKKKKKDKTKENVPSEENGHCVSDEVVEEKSPKKVKCKNEKIVKGSEQEEAVRESESKPSAQNAPEETNIIHSHKKSLFYKKERPLLPAGVTSSKALKLFYGAQIQDFKGSNLADLPGYGKAIKKANASCPEENVKLTTSTQT</sequence>
<feature type="region of interest" description="Disordered" evidence="1">
    <location>
        <begin position="206"/>
        <end position="585"/>
    </location>
</feature>
<dbReference type="PROSITE" id="PS50174">
    <property type="entry name" value="G_PATCH"/>
    <property type="match status" value="1"/>
</dbReference>
<dbReference type="GO" id="GO:0003676">
    <property type="term" value="F:nucleic acid binding"/>
    <property type="evidence" value="ECO:0007669"/>
    <property type="project" value="InterPro"/>
</dbReference>
<dbReference type="InterPro" id="IPR000467">
    <property type="entry name" value="G_patch_dom"/>
</dbReference>
<feature type="region of interest" description="Disordered" evidence="1">
    <location>
        <begin position="93"/>
        <end position="115"/>
    </location>
</feature>
<accession>A0AAN8NZC2</accession>
<feature type="compositionally biased region" description="Basic and acidic residues" evidence="1">
    <location>
        <begin position="310"/>
        <end position="323"/>
    </location>
</feature>
<feature type="compositionally biased region" description="Polar residues" evidence="1">
    <location>
        <begin position="93"/>
        <end position="103"/>
    </location>
</feature>
<feature type="compositionally biased region" description="Basic residues" evidence="1">
    <location>
        <begin position="242"/>
        <end position="251"/>
    </location>
</feature>
<evidence type="ECO:0000313" key="4">
    <source>
        <dbReference type="Proteomes" id="UP001372834"/>
    </source>
</evidence>
<evidence type="ECO:0000256" key="1">
    <source>
        <dbReference type="SAM" id="MobiDB-lite"/>
    </source>
</evidence>